<comment type="caution">
    <text evidence="2">The sequence shown here is derived from an EMBL/GenBank/DDBJ whole genome shotgun (WGS) entry which is preliminary data.</text>
</comment>
<sequence>MAVYVTDPEFTSVFIMKRSAGKRRGGGSSPSGDAQPGSVMDEEWGISLGSEYVPLQIRSSTEDTVSMVDESCEAVRGSNCEGDDVEEVHADSAKGSGKGKSRKRRREPTVEGRRWRRKAAGDGFMLHKEGNGLRGVVPRELTAALVKAWVPRRKAFRLTGRLVPFSVYNIALFTDLPVTGKIVEFGEDDLSTTELARMVRLRMAQYVTEKSDNLKSEKGRKRPVFRNYLKVMKKLLDANKEPEKLGLWLSLYAWRVMSGVMFPKTPYGAA</sequence>
<feature type="compositionally biased region" description="Basic residues" evidence="1">
    <location>
        <begin position="97"/>
        <end position="106"/>
    </location>
</feature>
<evidence type="ECO:0000313" key="2">
    <source>
        <dbReference type="EMBL" id="KAJ8427144.1"/>
    </source>
</evidence>
<accession>A0A9Q1JKU9</accession>
<evidence type="ECO:0000256" key="1">
    <source>
        <dbReference type="SAM" id="MobiDB-lite"/>
    </source>
</evidence>
<dbReference type="OrthoDB" id="1433100at2759"/>
<feature type="region of interest" description="Disordered" evidence="1">
    <location>
        <begin position="76"/>
        <end position="114"/>
    </location>
</feature>
<organism evidence="2 3">
    <name type="scientific">Carnegiea gigantea</name>
    <dbReference type="NCBI Taxonomy" id="171969"/>
    <lineage>
        <taxon>Eukaryota</taxon>
        <taxon>Viridiplantae</taxon>
        <taxon>Streptophyta</taxon>
        <taxon>Embryophyta</taxon>
        <taxon>Tracheophyta</taxon>
        <taxon>Spermatophyta</taxon>
        <taxon>Magnoliopsida</taxon>
        <taxon>eudicotyledons</taxon>
        <taxon>Gunneridae</taxon>
        <taxon>Pentapetalae</taxon>
        <taxon>Caryophyllales</taxon>
        <taxon>Cactineae</taxon>
        <taxon>Cactaceae</taxon>
        <taxon>Cactoideae</taxon>
        <taxon>Echinocereeae</taxon>
        <taxon>Carnegiea</taxon>
    </lineage>
</organism>
<dbReference type="AlphaFoldDB" id="A0A9Q1JKU9"/>
<feature type="region of interest" description="Disordered" evidence="1">
    <location>
        <begin position="19"/>
        <end position="43"/>
    </location>
</feature>
<protein>
    <submittedName>
        <fullName evidence="2">Uncharacterized protein</fullName>
    </submittedName>
</protein>
<proteinExistence type="predicted"/>
<keyword evidence="3" id="KW-1185">Reference proteome</keyword>
<gene>
    <name evidence="2" type="ORF">Cgig2_005202</name>
</gene>
<evidence type="ECO:0000313" key="3">
    <source>
        <dbReference type="Proteomes" id="UP001153076"/>
    </source>
</evidence>
<dbReference type="EMBL" id="JAKOGI010001186">
    <property type="protein sequence ID" value="KAJ8427144.1"/>
    <property type="molecule type" value="Genomic_DNA"/>
</dbReference>
<dbReference type="Proteomes" id="UP001153076">
    <property type="component" value="Unassembled WGS sequence"/>
</dbReference>
<name>A0A9Q1JKU9_9CARY</name>
<reference evidence="2" key="1">
    <citation type="submission" date="2022-04" db="EMBL/GenBank/DDBJ databases">
        <title>Carnegiea gigantea Genome sequencing and assembly v2.</title>
        <authorList>
            <person name="Copetti D."/>
            <person name="Sanderson M.J."/>
            <person name="Burquez A."/>
            <person name="Wojciechowski M.F."/>
        </authorList>
    </citation>
    <scope>NUCLEOTIDE SEQUENCE</scope>
    <source>
        <strain evidence="2">SGP5-SGP5p</strain>
        <tissue evidence="2">Aerial part</tissue>
    </source>
</reference>